<dbReference type="RefSeq" id="WP_041090894.1">
    <property type="nucleotide sequence ID" value="NZ_JXRP01000020.1"/>
</dbReference>
<reference evidence="1 2" key="1">
    <citation type="submission" date="2015-01" db="EMBL/GenBank/DDBJ databases">
        <title>Genome sequencing of Jeotgalibacillus soli.</title>
        <authorList>
            <person name="Goh K.M."/>
            <person name="Chan K.-G."/>
            <person name="Yaakop A.S."/>
            <person name="Ee R."/>
            <person name="Gan H.M."/>
            <person name="Chan C.S."/>
        </authorList>
    </citation>
    <scope>NUCLEOTIDE SEQUENCE [LARGE SCALE GENOMIC DNA]</scope>
    <source>
        <strain evidence="1 2">P9</strain>
    </source>
</reference>
<dbReference type="PATRIC" id="fig|889306.3.peg.3781"/>
<dbReference type="Pfam" id="PF19651">
    <property type="entry name" value="DUF6154"/>
    <property type="match status" value="1"/>
</dbReference>
<name>A0A0C2R0V6_9BACL</name>
<dbReference type="OrthoDB" id="2381948at2"/>
<dbReference type="InterPro" id="IPR046152">
    <property type="entry name" value="DUF6154"/>
</dbReference>
<organism evidence="1 2">
    <name type="scientific">Jeotgalibacillus soli</name>
    <dbReference type="NCBI Taxonomy" id="889306"/>
    <lineage>
        <taxon>Bacteria</taxon>
        <taxon>Bacillati</taxon>
        <taxon>Bacillota</taxon>
        <taxon>Bacilli</taxon>
        <taxon>Bacillales</taxon>
        <taxon>Caryophanaceae</taxon>
        <taxon>Jeotgalibacillus</taxon>
    </lineage>
</organism>
<dbReference type="EMBL" id="JXRP01000020">
    <property type="protein sequence ID" value="KIL43940.1"/>
    <property type="molecule type" value="Genomic_DNA"/>
</dbReference>
<dbReference type="AlphaFoldDB" id="A0A0C2R0V6"/>
<protein>
    <recommendedName>
        <fullName evidence="3">Cytosolic protein</fullName>
    </recommendedName>
</protein>
<evidence type="ECO:0000313" key="2">
    <source>
        <dbReference type="Proteomes" id="UP000031938"/>
    </source>
</evidence>
<gene>
    <name evidence="1" type="ORF">KP78_37640</name>
</gene>
<proteinExistence type="predicted"/>
<sequence length="81" mass="9867">MKLIDEIYEMYRGKIRGTKEDFDIIAFTILEQFDRKELIEMVQDMSDDELAYFIRLYILESLERKMGQHEEITLEDPTIYH</sequence>
<comment type="caution">
    <text evidence="1">The sequence shown here is derived from an EMBL/GenBank/DDBJ whole genome shotgun (WGS) entry which is preliminary data.</text>
</comment>
<dbReference type="Proteomes" id="UP000031938">
    <property type="component" value="Unassembled WGS sequence"/>
</dbReference>
<keyword evidence="2" id="KW-1185">Reference proteome</keyword>
<accession>A0A0C2R0V6</accession>
<evidence type="ECO:0008006" key="3">
    <source>
        <dbReference type="Google" id="ProtNLM"/>
    </source>
</evidence>
<evidence type="ECO:0000313" key="1">
    <source>
        <dbReference type="EMBL" id="KIL43940.1"/>
    </source>
</evidence>